<name>A0A077RYC5_WHEAT</name>
<dbReference type="Pfam" id="PF01048">
    <property type="entry name" value="PNP_UDP_1"/>
    <property type="match status" value="1"/>
</dbReference>
<evidence type="ECO:0000259" key="1">
    <source>
        <dbReference type="Pfam" id="PF01048"/>
    </source>
</evidence>
<dbReference type="GO" id="GO:0019509">
    <property type="term" value="P:L-methionine salvage from methylthioadenosine"/>
    <property type="evidence" value="ECO:0007669"/>
    <property type="project" value="InterPro"/>
</dbReference>
<accession>A0A077RYC5</accession>
<protein>
    <recommendedName>
        <fullName evidence="1">Nucleoside phosphorylase domain-containing protein</fullName>
    </recommendedName>
</protein>
<dbReference type="PANTHER" id="PTHR46994:SF1">
    <property type="entry name" value="5'-METHYLTHIOADENOSINE NUCLEOSIDASE"/>
    <property type="match status" value="1"/>
</dbReference>
<dbReference type="AlphaFoldDB" id="A0A077RYC5"/>
<feature type="domain" description="Nucleoside phosphorylase" evidence="1">
    <location>
        <begin position="178"/>
        <end position="378"/>
    </location>
</feature>
<organism evidence="2">
    <name type="scientific">Triticum aestivum</name>
    <name type="common">Wheat</name>
    <dbReference type="NCBI Taxonomy" id="4565"/>
    <lineage>
        <taxon>Eukaryota</taxon>
        <taxon>Viridiplantae</taxon>
        <taxon>Streptophyta</taxon>
        <taxon>Embryophyta</taxon>
        <taxon>Tracheophyta</taxon>
        <taxon>Spermatophyta</taxon>
        <taxon>Magnoliopsida</taxon>
        <taxon>Liliopsida</taxon>
        <taxon>Poales</taxon>
        <taxon>Poaceae</taxon>
        <taxon>BOP clade</taxon>
        <taxon>Pooideae</taxon>
        <taxon>Triticodae</taxon>
        <taxon>Triticeae</taxon>
        <taxon>Triticinae</taxon>
        <taxon>Triticum</taxon>
    </lineage>
</organism>
<gene>
    <name evidence="2" type="ORF">TRAES_3BF010700020CFD_c1</name>
</gene>
<dbReference type="PANTHER" id="PTHR46994">
    <property type="entry name" value="5'-METHYLTHIOADENOSINE/S-ADENOSYLHOMOCYSTEINE NUCLEOSIDASE 1"/>
    <property type="match status" value="1"/>
</dbReference>
<reference evidence="2" key="1">
    <citation type="journal article" date="2014" name="Science">
        <title>Structural and functional partitioning of bread wheat chromosome 3B.</title>
        <authorList>
            <person name="Choulet F."/>
            <person name="Alberti A."/>
            <person name="Theil S."/>
            <person name="Glover N."/>
            <person name="Barbe V."/>
            <person name="Daron J."/>
            <person name="Pingault L."/>
            <person name="Sourdille P."/>
            <person name="Couloux A."/>
            <person name="Paux E."/>
            <person name="Leroy P."/>
            <person name="Mangenot S."/>
            <person name="Guilhot N."/>
            <person name="Le Gouis J."/>
            <person name="Balfourier F."/>
            <person name="Alaux M."/>
            <person name="Jamilloux V."/>
            <person name="Poulain J."/>
            <person name="Durand C."/>
            <person name="Bellec A."/>
            <person name="Gaspin C."/>
            <person name="Safar J."/>
            <person name="Dolezel J."/>
            <person name="Rogers J."/>
            <person name="Vandepoele K."/>
            <person name="Aury J.M."/>
            <person name="Mayer K."/>
            <person name="Berges H."/>
            <person name="Quesneville H."/>
            <person name="Wincker P."/>
            <person name="Feuillet C."/>
        </authorList>
    </citation>
    <scope>NUCLEOTIDE SEQUENCE</scope>
</reference>
<dbReference type="HOGENOM" id="CLU_718483_0_0_1"/>
<sequence>MASGSAEPATAGDDACGVRFAEFSDLQLRERLRRIKNWIDGGVYSGLRDGGENSEKMHQLCRDIRHDIGRRRKISSALPSAFSSTLGRSAHSGVGRQQTAPRHENRLPGIVRHLPDGGMKYFACIRAVRLELARRQALPSRNQSAAAEPGAGGVSKAEMLPLVHRFQLLEVPACESIFPKGAPWARYCGNYKGLHIDLVWPGKDPALGVDSVGTLSAALVTYASIQFLKPDLIINAGTASCFKAKGAGMGDVFLASDVVFHDRRVPIPVLGLYGNGARKTFLTPNMLKELNLKVGKLSTGDSRDMSPHDVLEILSNGATLKDMEGAAVAHVADMFSTPAIFVKAVTEIVDGEKPRAEEFLQNLTAATKALDQAVAEVVNFISGKC</sequence>
<dbReference type="Gramene" id="TraesNOR3B03G01767140.1">
    <property type="protein sequence ID" value="TraesNOR3B03G01767140.1"/>
    <property type="gene ID" value="TraesNOR3B03G01767140"/>
</dbReference>
<dbReference type="InterPro" id="IPR035994">
    <property type="entry name" value="Nucleoside_phosphorylase_sf"/>
</dbReference>
<dbReference type="SUPFAM" id="SSF53167">
    <property type="entry name" value="Purine and uridine phosphorylases"/>
    <property type="match status" value="1"/>
</dbReference>
<dbReference type="GO" id="GO:0008930">
    <property type="term" value="F:methylthioadenosine nucleosidase activity"/>
    <property type="evidence" value="ECO:0007669"/>
    <property type="project" value="InterPro"/>
</dbReference>
<proteinExistence type="predicted"/>
<dbReference type="InterPro" id="IPR044580">
    <property type="entry name" value="MTAN"/>
</dbReference>
<dbReference type="GO" id="GO:0009116">
    <property type="term" value="P:nucleoside metabolic process"/>
    <property type="evidence" value="ECO:0007669"/>
    <property type="project" value="InterPro"/>
</dbReference>
<dbReference type="InterPro" id="IPR000845">
    <property type="entry name" value="Nucleoside_phosphorylase_d"/>
</dbReference>
<dbReference type="Gene3D" id="3.40.50.1580">
    <property type="entry name" value="Nucleoside phosphorylase domain"/>
    <property type="match status" value="1"/>
</dbReference>
<dbReference type="EMBL" id="HG670306">
    <property type="protein sequence ID" value="CDM85891.1"/>
    <property type="molecule type" value="Genomic_DNA"/>
</dbReference>
<evidence type="ECO:0000313" key="2">
    <source>
        <dbReference type="EMBL" id="CDM85891.1"/>
    </source>
</evidence>